<evidence type="ECO:0000256" key="1">
    <source>
        <dbReference type="SAM" id="Phobius"/>
    </source>
</evidence>
<gene>
    <name evidence="2" type="ORF">IAC13_07735</name>
</gene>
<comment type="caution">
    <text evidence="2">The sequence shown here is derived from an EMBL/GenBank/DDBJ whole genome shotgun (WGS) entry which is preliminary data.</text>
</comment>
<dbReference type="EMBL" id="JADIML010000214">
    <property type="protein sequence ID" value="MBO8463805.1"/>
    <property type="molecule type" value="Genomic_DNA"/>
</dbReference>
<dbReference type="AlphaFoldDB" id="A0A9D9N8D9"/>
<proteinExistence type="predicted"/>
<organism evidence="2 3">
    <name type="scientific">Candidatus Scybalomonas excrementavium</name>
    <dbReference type="NCBI Taxonomy" id="2840943"/>
    <lineage>
        <taxon>Bacteria</taxon>
        <taxon>Bacillati</taxon>
        <taxon>Bacillota</taxon>
        <taxon>Clostridia</taxon>
        <taxon>Lachnospirales</taxon>
        <taxon>Lachnospiraceae</taxon>
        <taxon>Lachnospiraceae incertae sedis</taxon>
        <taxon>Candidatus Scybalomonas</taxon>
    </lineage>
</organism>
<evidence type="ECO:0000313" key="2">
    <source>
        <dbReference type="EMBL" id="MBO8463805.1"/>
    </source>
</evidence>
<name>A0A9D9N8D9_9FIRM</name>
<dbReference type="Proteomes" id="UP000823618">
    <property type="component" value="Unassembled WGS sequence"/>
</dbReference>
<evidence type="ECO:0000313" key="3">
    <source>
        <dbReference type="Proteomes" id="UP000823618"/>
    </source>
</evidence>
<keyword evidence="1" id="KW-1133">Transmembrane helix</keyword>
<accession>A0A9D9N8D9</accession>
<feature type="transmembrane region" description="Helical" evidence="1">
    <location>
        <begin position="6"/>
        <end position="22"/>
    </location>
</feature>
<keyword evidence="1" id="KW-0472">Membrane</keyword>
<sequence length="137" mass="15704">MKKTFIYASVIGVVGGVIYWLCKKEKCNNTISKSVDKKVDFESKSQEKSISQESNVVEEMYQVKDESVQSIYERHLKAGEIMKDAYQNIMEDFVENFSSKKVVTEKDENKEVIIDNESISVMKELDSISGELDDLLK</sequence>
<keyword evidence="1" id="KW-0812">Transmembrane</keyword>
<protein>
    <submittedName>
        <fullName evidence="2">Uncharacterized protein</fullName>
    </submittedName>
</protein>
<reference evidence="2" key="2">
    <citation type="journal article" date="2021" name="PeerJ">
        <title>Extensive microbial diversity within the chicken gut microbiome revealed by metagenomics and culture.</title>
        <authorList>
            <person name="Gilroy R."/>
            <person name="Ravi A."/>
            <person name="Getino M."/>
            <person name="Pursley I."/>
            <person name="Horton D.L."/>
            <person name="Alikhan N.F."/>
            <person name="Baker D."/>
            <person name="Gharbi K."/>
            <person name="Hall N."/>
            <person name="Watson M."/>
            <person name="Adriaenssens E.M."/>
            <person name="Foster-Nyarko E."/>
            <person name="Jarju S."/>
            <person name="Secka A."/>
            <person name="Antonio M."/>
            <person name="Oren A."/>
            <person name="Chaudhuri R.R."/>
            <person name="La Ragione R."/>
            <person name="Hildebrand F."/>
            <person name="Pallen M.J."/>
        </authorList>
    </citation>
    <scope>NUCLEOTIDE SEQUENCE</scope>
    <source>
        <strain evidence="2">E3-2379</strain>
    </source>
</reference>
<reference evidence="2" key="1">
    <citation type="submission" date="2020-10" db="EMBL/GenBank/DDBJ databases">
        <authorList>
            <person name="Gilroy R."/>
        </authorList>
    </citation>
    <scope>NUCLEOTIDE SEQUENCE</scope>
    <source>
        <strain evidence="2">E3-2379</strain>
    </source>
</reference>